<dbReference type="SUPFAM" id="SSF50249">
    <property type="entry name" value="Nucleic acid-binding proteins"/>
    <property type="match status" value="2"/>
</dbReference>
<organism evidence="3 4">
    <name type="scientific">Digitaria exilis</name>
    <dbReference type="NCBI Taxonomy" id="1010633"/>
    <lineage>
        <taxon>Eukaryota</taxon>
        <taxon>Viridiplantae</taxon>
        <taxon>Streptophyta</taxon>
        <taxon>Embryophyta</taxon>
        <taxon>Tracheophyta</taxon>
        <taxon>Spermatophyta</taxon>
        <taxon>Magnoliopsida</taxon>
        <taxon>Liliopsida</taxon>
        <taxon>Poales</taxon>
        <taxon>Poaceae</taxon>
        <taxon>PACMAD clade</taxon>
        <taxon>Panicoideae</taxon>
        <taxon>Panicodae</taxon>
        <taxon>Paniceae</taxon>
        <taxon>Anthephorinae</taxon>
        <taxon>Digitaria</taxon>
    </lineage>
</organism>
<dbReference type="PROSITE" id="PS50126">
    <property type="entry name" value="S1"/>
    <property type="match status" value="2"/>
</dbReference>
<dbReference type="Pfam" id="PF00575">
    <property type="entry name" value="S1"/>
    <property type="match status" value="2"/>
</dbReference>
<feature type="domain" description="S1 motif" evidence="2">
    <location>
        <begin position="290"/>
        <end position="359"/>
    </location>
</feature>
<evidence type="ECO:0000259" key="2">
    <source>
        <dbReference type="PROSITE" id="PS50126"/>
    </source>
</evidence>
<evidence type="ECO:0000313" key="4">
    <source>
        <dbReference type="Proteomes" id="UP000636709"/>
    </source>
</evidence>
<gene>
    <name evidence="3" type="ORF">HU200_050204</name>
</gene>
<comment type="caution">
    <text evidence="3">The sequence shown here is derived from an EMBL/GenBank/DDBJ whole genome shotgun (WGS) entry which is preliminary data.</text>
</comment>
<dbReference type="CDD" id="cd04465">
    <property type="entry name" value="S1_RPS1_repeat_ec2_hs2"/>
    <property type="match status" value="1"/>
</dbReference>
<name>A0A835E631_9POAL</name>
<dbReference type="GO" id="GO:0043489">
    <property type="term" value="P:RNA stabilization"/>
    <property type="evidence" value="ECO:0007669"/>
    <property type="project" value="TreeGrafter"/>
</dbReference>
<dbReference type="EMBL" id="JACEFO010002248">
    <property type="protein sequence ID" value="KAF8670935.1"/>
    <property type="molecule type" value="Genomic_DNA"/>
</dbReference>
<dbReference type="InterPro" id="IPR012340">
    <property type="entry name" value="NA-bd_OB-fold"/>
</dbReference>
<dbReference type="OrthoDB" id="1918363at2759"/>
<keyword evidence="4" id="KW-1185">Reference proteome</keyword>
<feature type="compositionally biased region" description="Pro residues" evidence="1">
    <location>
        <begin position="1"/>
        <end position="11"/>
    </location>
</feature>
<sequence>MPTPSPAPAPPCRGLLPSLSKPQPVMPITKSLASRQAQAQARARAQPVVLARSKNIDDALAAGFVRLLNASPGQGADGTAPAEGLYDPKPGDFVVGVVVSGTEARLDVAVGADNLATLLAKELLPLDRGGGDLAARVAPPRPGSVGVVAGPAVDGEAVRKHNRGSRALVAPGTVVFAEVLGRTLSGRPLLSARRLFRRLAWYRARQIMQIDEPIEVKIYEWNTGGLLTRIEGLRAFLPKFELMDRIGTFTDLKNKVGCSIRVCIVKLDEETNGLIISEKKAWEMTYLREGALLQGSVRKIFPYGAQVRIAGTNRSGLLHISNISRGRVLSVSDILKIDDEVKVLVIKSNVPDKIALSIADLESAPGLFLSDREKVFSEAEEVAKRYREQLSVISQNTIDDSLPGETLPFDDDAKLYANWKWFKFLRHNRPGDDGDGDLP</sequence>
<dbReference type="PANTHER" id="PTHR15838:SF3">
    <property type="entry name" value="PROTEIN PIGMENT DEFECTIVE 338, CHLOROPLASTIC"/>
    <property type="match status" value="1"/>
</dbReference>
<dbReference type="AlphaFoldDB" id="A0A835E631"/>
<feature type="region of interest" description="Disordered" evidence="1">
    <location>
        <begin position="1"/>
        <end position="24"/>
    </location>
</feature>
<dbReference type="SMART" id="SM00316">
    <property type="entry name" value="S1"/>
    <property type="match status" value="2"/>
</dbReference>
<dbReference type="GO" id="GO:0003723">
    <property type="term" value="F:RNA binding"/>
    <property type="evidence" value="ECO:0007669"/>
    <property type="project" value="TreeGrafter"/>
</dbReference>
<dbReference type="InterPro" id="IPR003029">
    <property type="entry name" value="S1_domain"/>
</dbReference>
<protein>
    <recommendedName>
        <fullName evidence="2">S1 motif domain-containing protein</fullName>
    </recommendedName>
</protein>
<dbReference type="PANTHER" id="PTHR15838">
    <property type="entry name" value="NUCLEOLAR PROTEIN OF 40 KDA"/>
    <property type="match status" value="1"/>
</dbReference>
<accession>A0A835E631</accession>
<proteinExistence type="predicted"/>
<dbReference type="Gene3D" id="2.40.50.140">
    <property type="entry name" value="Nucleic acid-binding proteins"/>
    <property type="match status" value="1"/>
</dbReference>
<reference evidence="3" key="1">
    <citation type="submission" date="2020-07" db="EMBL/GenBank/DDBJ databases">
        <title>Genome sequence and genetic diversity analysis of an under-domesticated orphan crop, white fonio (Digitaria exilis).</title>
        <authorList>
            <person name="Bennetzen J.L."/>
            <person name="Chen S."/>
            <person name="Ma X."/>
            <person name="Wang X."/>
            <person name="Yssel A.E.J."/>
            <person name="Chaluvadi S.R."/>
            <person name="Johnson M."/>
            <person name="Gangashetty P."/>
            <person name="Hamidou F."/>
            <person name="Sanogo M.D."/>
            <person name="Zwaenepoel A."/>
            <person name="Wallace J."/>
            <person name="Van De Peer Y."/>
            <person name="Van Deynze A."/>
        </authorList>
    </citation>
    <scope>NUCLEOTIDE SEQUENCE</scope>
    <source>
        <tissue evidence="3">Leaves</tissue>
    </source>
</reference>
<evidence type="ECO:0000313" key="3">
    <source>
        <dbReference type="EMBL" id="KAF8670935.1"/>
    </source>
</evidence>
<evidence type="ECO:0000256" key="1">
    <source>
        <dbReference type="SAM" id="MobiDB-lite"/>
    </source>
</evidence>
<feature type="domain" description="S1 motif" evidence="2">
    <location>
        <begin position="211"/>
        <end position="279"/>
    </location>
</feature>
<dbReference type="Proteomes" id="UP000636709">
    <property type="component" value="Unassembled WGS sequence"/>
</dbReference>